<dbReference type="PRINTS" id="PR01270">
    <property type="entry name" value="HDASUPER"/>
</dbReference>
<dbReference type="InterPro" id="IPR000286">
    <property type="entry name" value="HDACs"/>
</dbReference>
<dbReference type="CDD" id="cd10001">
    <property type="entry name" value="HDAC_classII_APAH"/>
    <property type="match status" value="1"/>
</dbReference>
<dbReference type="SUPFAM" id="SSF52768">
    <property type="entry name" value="Arginase/deacetylase"/>
    <property type="match status" value="1"/>
</dbReference>
<keyword evidence="5" id="KW-0862">Zinc</keyword>
<dbReference type="PANTHER" id="PTHR10625:SF17">
    <property type="entry name" value="HISTONE DEACETYLASE 8"/>
    <property type="match status" value="1"/>
</dbReference>
<dbReference type="GO" id="GO:0004407">
    <property type="term" value="F:histone deacetylase activity"/>
    <property type="evidence" value="ECO:0007669"/>
    <property type="project" value="TreeGrafter"/>
</dbReference>
<dbReference type="InterPro" id="IPR037138">
    <property type="entry name" value="His_deacetylse_dom_sf"/>
</dbReference>
<dbReference type="KEGG" id="tsin:OXH18_18835"/>
<dbReference type="Gene3D" id="3.40.800.20">
    <property type="entry name" value="Histone deacetylase domain"/>
    <property type="match status" value="1"/>
</dbReference>
<evidence type="ECO:0000256" key="3">
    <source>
        <dbReference type="ARBA" id="ARBA00022723"/>
    </source>
</evidence>
<comment type="cofactor">
    <cofactor evidence="1">
        <name>Zn(2+)</name>
        <dbReference type="ChEBI" id="CHEBI:29105"/>
    </cofactor>
</comment>
<dbReference type="Pfam" id="PF00850">
    <property type="entry name" value="Hist_deacetyl"/>
    <property type="match status" value="1"/>
</dbReference>
<dbReference type="GO" id="GO:0016787">
    <property type="term" value="F:hydrolase activity"/>
    <property type="evidence" value="ECO:0007669"/>
    <property type="project" value="UniProtKB-KW"/>
</dbReference>
<sequence>MLTIYSPDHRHQDAHVELTDGQLVAPYENPKRADRILSQIQQADLGMVLPPKDFGLAPILRVHDRGFVSFLQSAWSEWLAAHGEFDALPLNWATRTMRHDRIPETIEGKLSYYSFDAGTPIIAGTWQAAMASAQVALTGQDWLVQGERSVFSLCRPPGHHAARDLYGGYCFLNNAAIAAQALLDAGAERVAIFDVDYHHGNGTQAIFYDRSDVLFVSIHAHPSHSYPYFLGFEDETGAGVGEGFTRNYPLPLGTDWKAYAEPLEQALNTIRHYAPDAVVVSLGVDTYEADPISSFRLQSHDFHAMGQAIARLNKPTLIVMEGGYALEAIGVNVGNFLQGVEEG</sequence>
<dbReference type="AlphaFoldDB" id="A0A9E9CAP8"/>
<evidence type="ECO:0000313" key="8">
    <source>
        <dbReference type="Proteomes" id="UP001163152"/>
    </source>
</evidence>
<proteinExistence type="inferred from homology"/>
<dbReference type="EMBL" id="CP113797">
    <property type="protein sequence ID" value="WAL59210.1"/>
    <property type="molecule type" value="Genomic_DNA"/>
</dbReference>
<keyword evidence="4" id="KW-0378">Hydrolase</keyword>
<dbReference type="Proteomes" id="UP001163152">
    <property type="component" value="Chromosome"/>
</dbReference>
<evidence type="ECO:0000256" key="4">
    <source>
        <dbReference type="ARBA" id="ARBA00022801"/>
    </source>
</evidence>
<reference evidence="7" key="1">
    <citation type="submission" date="2022-12" db="EMBL/GenBank/DDBJ databases">
        <title>Polyphasic identification of a Novel Hot-Spring Cyanobacterium Ocullathermofonsia sinensis gen nov. sp. nov. and Genomic Insights on its Adaptations to the Thermal Habitat.</title>
        <authorList>
            <person name="Daroch M."/>
            <person name="Tang J."/>
            <person name="Jiang Y."/>
        </authorList>
    </citation>
    <scope>NUCLEOTIDE SEQUENCE</scope>
    <source>
        <strain evidence="7">PKUAC-SCTA174</strain>
    </source>
</reference>
<evidence type="ECO:0000256" key="2">
    <source>
        <dbReference type="ARBA" id="ARBA00005947"/>
    </source>
</evidence>
<evidence type="ECO:0000256" key="1">
    <source>
        <dbReference type="ARBA" id="ARBA00001947"/>
    </source>
</evidence>
<organism evidence="7 8">
    <name type="scientific">Thermocoleostomius sinensis A174</name>
    <dbReference type="NCBI Taxonomy" id="2016057"/>
    <lineage>
        <taxon>Bacteria</taxon>
        <taxon>Bacillati</taxon>
        <taxon>Cyanobacteriota</taxon>
        <taxon>Cyanophyceae</taxon>
        <taxon>Oculatellales</taxon>
        <taxon>Oculatellaceae</taxon>
        <taxon>Thermocoleostomius</taxon>
    </lineage>
</organism>
<evidence type="ECO:0000256" key="5">
    <source>
        <dbReference type="ARBA" id="ARBA00022833"/>
    </source>
</evidence>
<protein>
    <submittedName>
        <fullName evidence="7">Histone deacetylase family protein</fullName>
    </submittedName>
</protein>
<dbReference type="PANTHER" id="PTHR10625">
    <property type="entry name" value="HISTONE DEACETYLASE HDAC1-RELATED"/>
    <property type="match status" value="1"/>
</dbReference>
<accession>A0A9E9CAP8</accession>
<keyword evidence="8" id="KW-1185">Reference proteome</keyword>
<evidence type="ECO:0000259" key="6">
    <source>
        <dbReference type="Pfam" id="PF00850"/>
    </source>
</evidence>
<evidence type="ECO:0000313" key="7">
    <source>
        <dbReference type="EMBL" id="WAL59210.1"/>
    </source>
</evidence>
<name>A0A9E9CAP8_9CYAN</name>
<dbReference type="RefSeq" id="WP_268608886.1">
    <property type="nucleotide sequence ID" value="NZ_CP113797.1"/>
</dbReference>
<dbReference type="InterPro" id="IPR023696">
    <property type="entry name" value="Ureohydrolase_dom_sf"/>
</dbReference>
<comment type="similarity">
    <text evidence="2">Belongs to the histone deacetylase family.</text>
</comment>
<gene>
    <name evidence="7" type="ORF">OXH18_18835</name>
</gene>
<dbReference type="GO" id="GO:0040029">
    <property type="term" value="P:epigenetic regulation of gene expression"/>
    <property type="evidence" value="ECO:0007669"/>
    <property type="project" value="TreeGrafter"/>
</dbReference>
<dbReference type="GO" id="GO:0046872">
    <property type="term" value="F:metal ion binding"/>
    <property type="evidence" value="ECO:0007669"/>
    <property type="project" value="UniProtKB-KW"/>
</dbReference>
<keyword evidence="3" id="KW-0479">Metal-binding</keyword>
<dbReference type="InterPro" id="IPR023801">
    <property type="entry name" value="His_deacetylse_dom"/>
</dbReference>
<feature type="domain" description="Histone deacetylase" evidence="6">
    <location>
        <begin position="28"/>
        <end position="337"/>
    </location>
</feature>